<dbReference type="Gene3D" id="1.20.140.70">
    <property type="entry name" value="Oligopeptidase f, N-terminal domain"/>
    <property type="match status" value="1"/>
</dbReference>
<feature type="coiled-coil region" evidence="1">
    <location>
        <begin position="24"/>
        <end position="51"/>
    </location>
</feature>
<dbReference type="EMBL" id="QOUX01000032">
    <property type="protein sequence ID" value="RXJ01660.1"/>
    <property type="molecule type" value="Genomic_DNA"/>
</dbReference>
<organism evidence="2 3">
    <name type="scientific">Anaerobacillus alkaliphilus</name>
    <dbReference type="NCBI Taxonomy" id="1548597"/>
    <lineage>
        <taxon>Bacteria</taxon>
        <taxon>Bacillati</taxon>
        <taxon>Bacillota</taxon>
        <taxon>Bacilli</taxon>
        <taxon>Bacillales</taxon>
        <taxon>Bacillaceae</taxon>
        <taxon>Anaerobacillus</taxon>
    </lineage>
</organism>
<comment type="caution">
    <text evidence="2">The sequence shown here is derived from an EMBL/GenBank/DDBJ whole genome shotgun (WGS) entry which is preliminary data.</text>
</comment>
<sequence>MSKITRDQVPVEETWDLTPIFESDEAWEKSYLALEKELEELEHEVVLSSASDVLEAIRTFDQLLVNVGRTSSYALYKFSEDGTDTSNQTMLGRAQFLREKTNRVKTNYVNALISVPQDKINKYKTH</sequence>
<proteinExistence type="predicted"/>
<dbReference type="RefSeq" id="WP_129077962.1">
    <property type="nucleotide sequence ID" value="NZ_QOUX01000032.1"/>
</dbReference>
<dbReference type="AlphaFoldDB" id="A0A4Q0VW02"/>
<dbReference type="OrthoDB" id="9990561at2"/>
<evidence type="ECO:0008006" key="4">
    <source>
        <dbReference type="Google" id="ProtNLM"/>
    </source>
</evidence>
<accession>A0A4Q0VW02</accession>
<evidence type="ECO:0000313" key="2">
    <source>
        <dbReference type="EMBL" id="RXJ01660.1"/>
    </source>
</evidence>
<protein>
    <recommendedName>
        <fullName evidence="4">Oligoendopeptidase F</fullName>
    </recommendedName>
</protein>
<reference evidence="2 3" key="1">
    <citation type="journal article" date="2019" name="Int. J. Syst. Evol. Microbiol.">
        <title>Anaerobacillus alkaliphilus sp. nov., a novel alkaliphilic and moderately halophilic bacterium.</title>
        <authorList>
            <person name="Borsodi A.K."/>
            <person name="Aszalos J.M."/>
            <person name="Bihari P."/>
            <person name="Nagy I."/>
            <person name="Schumann P."/>
            <person name="Sproer C."/>
            <person name="Kovacs A.L."/>
            <person name="Boka K."/>
            <person name="Dobosy P."/>
            <person name="Ovari M."/>
            <person name="Szili-Kovacs T."/>
            <person name="Toth E."/>
        </authorList>
    </citation>
    <scope>NUCLEOTIDE SEQUENCE [LARGE SCALE GENOMIC DNA]</scope>
    <source>
        <strain evidence="2 3">B16-10</strain>
    </source>
</reference>
<name>A0A4Q0VW02_9BACI</name>
<dbReference type="Proteomes" id="UP000290649">
    <property type="component" value="Unassembled WGS sequence"/>
</dbReference>
<evidence type="ECO:0000256" key="1">
    <source>
        <dbReference type="SAM" id="Coils"/>
    </source>
</evidence>
<evidence type="ECO:0000313" key="3">
    <source>
        <dbReference type="Proteomes" id="UP000290649"/>
    </source>
</evidence>
<keyword evidence="3" id="KW-1185">Reference proteome</keyword>
<gene>
    <name evidence="2" type="ORF">DS745_09265</name>
</gene>
<keyword evidence="1" id="KW-0175">Coiled coil</keyword>